<gene>
    <name evidence="2" type="ORF">NQ491_07670</name>
</gene>
<dbReference type="RefSeq" id="WP_019246771.1">
    <property type="nucleotide sequence ID" value="NZ_CAPH01000018.1"/>
</dbReference>
<keyword evidence="3" id="KW-1185">Reference proteome</keyword>
<evidence type="ECO:0000313" key="2">
    <source>
        <dbReference type="EMBL" id="UWN56535.1"/>
    </source>
</evidence>
<dbReference type="GeneID" id="82891602"/>
<dbReference type="Proteomes" id="UP001059295">
    <property type="component" value="Chromosome"/>
</dbReference>
<name>A0ABY5UWX5_9BACT</name>
<proteinExistence type="predicted"/>
<evidence type="ECO:0000313" key="3">
    <source>
        <dbReference type="Proteomes" id="UP001059295"/>
    </source>
</evidence>
<feature type="coiled-coil region" evidence="1">
    <location>
        <begin position="20"/>
        <end position="47"/>
    </location>
</feature>
<protein>
    <submittedName>
        <fullName evidence="2">Uncharacterized protein</fullName>
    </submittedName>
</protein>
<dbReference type="EMBL" id="CP102294">
    <property type="protein sequence ID" value="UWN56535.1"/>
    <property type="molecule type" value="Genomic_DNA"/>
</dbReference>
<organism evidence="2 3">
    <name type="scientific">Alistipes ihumii AP11</name>
    <dbReference type="NCBI Taxonomy" id="1211813"/>
    <lineage>
        <taxon>Bacteria</taxon>
        <taxon>Pseudomonadati</taxon>
        <taxon>Bacteroidota</taxon>
        <taxon>Bacteroidia</taxon>
        <taxon>Bacteroidales</taxon>
        <taxon>Rikenellaceae</taxon>
        <taxon>Alistipes</taxon>
    </lineage>
</organism>
<evidence type="ECO:0000256" key="1">
    <source>
        <dbReference type="SAM" id="Coils"/>
    </source>
</evidence>
<sequence>MRAIWHGEVPLIEDLDSVFERQQEDKIDHIRQTIREYEKEIEKRGSEIVDRERMQKERANAKKKNK</sequence>
<accession>A0ABY5UWX5</accession>
<reference evidence="2" key="1">
    <citation type="journal article" date="2022" name="Cell">
        <title>Design, construction, and in vivo augmentation of a complex gut microbiome.</title>
        <authorList>
            <person name="Cheng A.G."/>
            <person name="Ho P.Y."/>
            <person name="Aranda-Diaz A."/>
            <person name="Jain S."/>
            <person name="Yu F.B."/>
            <person name="Meng X."/>
            <person name="Wang M."/>
            <person name="Iakiviak M."/>
            <person name="Nagashima K."/>
            <person name="Zhao A."/>
            <person name="Murugkar P."/>
            <person name="Patil A."/>
            <person name="Atabakhsh K."/>
            <person name="Weakley A."/>
            <person name="Yan J."/>
            <person name="Brumbaugh A.R."/>
            <person name="Higginbottom S."/>
            <person name="Dimas A."/>
            <person name="Shiver A.L."/>
            <person name="Deutschbauer A."/>
            <person name="Neff N."/>
            <person name="Sonnenburg J.L."/>
            <person name="Huang K.C."/>
            <person name="Fischbach M.A."/>
        </authorList>
    </citation>
    <scope>NUCLEOTIDE SEQUENCE</scope>
    <source>
        <strain evidence="2">AP11</strain>
    </source>
</reference>
<keyword evidence="1" id="KW-0175">Coiled coil</keyword>